<dbReference type="EMBL" id="JAKIHW010000016">
    <property type="protein sequence ID" value="MDE9619410.1"/>
    <property type="molecule type" value="Genomic_DNA"/>
</dbReference>
<name>A0A9X4JKA9_9ENTR</name>
<comment type="caution">
    <text evidence="1">The sequence shown here is derived from an EMBL/GenBank/DDBJ whole genome shotgun (WGS) entry which is preliminary data.</text>
</comment>
<gene>
    <name evidence="1" type="ORF">L2111_15185</name>
</gene>
<dbReference type="RefSeq" id="WP_275398101.1">
    <property type="nucleotide sequence ID" value="NZ_JAKIHW010000016.1"/>
</dbReference>
<proteinExistence type="predicted"/>
<evidence type="ECO:0000313" key="2">
    <source>
        <dbReference type="Proteomes" id="UP001147005"/>
    </source>
</evidence>
<dbReference type="AlphaFoldDB" id="A0A9X4JKA9"/>
<protein>
    <submittedName>
        <fullName evidence="1">Uncharacterized protein</fullName>
    </submittedName>
</protein>
<evidence type="ECO:0000313" key="1">
    <source>
        <dbReference type="EMBL" id="MDE9619410.1"/>
    </source>
</evidence>
<organism evidence="1 2">
    <name type="scientific">Citrobacter portucalensis</name>
    <dbReference type="NCBI Taxonomy" id="1639133"/>
    <lineage>
        <taxon>Bacteria</taxon>
        <taxon>Pseudomonadati</taxon>
        <taxon>Pseudomonadota</taxon>
        <taxon>Gammaproteobacteria</taxon>
        <taxon>Enterobacterales</taxon>
        <taxon>Enterobacteriaceae</taxon>
        <taxon>Citrobacter</taxon>
        <taxon>Citrobacter freundii complex</taxon>
    </lineage>
</organism>
<accession>A0A9X4JKA9</accession>
<reference evidence="1" key="1">
    <citation type="submission" date="2022-01" db="EMBL/GenBank/DDBJ databases">
        <title>Genetic Characterization of Carbapenem-resistant Citrobacter spp. from China: a multicenter study.</title>
        <authorList>
            <person name="Ye L."/>
        </authorList>
    </citation>
    <scope>NUCLEOTIDE SEQUENCE</scope>
    <source>
        <strain evidence="1">IR5432</strain>
    </source>
</reference>
<sequence>MEPVFEQALVARYGFNQLEMTANGVLPGMIVIGPDNKLYEIKRVIRVPDTYDPETRTYSGTWTPSGVDFHTTTTAIKTASYD</sequence>
<dbReference type="Proteomes" id="UP001147005">
    <property type="component" value="Unassembled WGS sequence"/>
</dbReference>